<dbReference type="PANTHER" id="PTHR16201:SF11">
    <property type="entry name" value="PQ-LOOP REPEAT-CONTAINING PROTEIN"/>
    <property type="match status" value="1"/>
</dbReference>
<dbReference type="Gene3D" id="1.20.1280.290">
    <property type="match status" value="1"/>
</dbReference>
<dbReference type="Pfam" id="PF04193">
    <property type="entry name" value="PQ-loop"/>
    <property type="match status" value="2"/>
</dbReference>
<organism evidence="7 8">
    <name type="scientific">Sistotremastrum niveocremeum HHB9708</name>
    <dbReference type="NCBI Taxonomy" id="1314777"/>
    <lineage>
        <taxon>Eukaryota</taxon>
        <taxon>Fungi</taxon>
        <taxon>Dikarya</taxon>
        <taxon>Basidiomycota</taxon>
        <taxon>Agaricomycotina</taxon>
        <taxon>Agaricomycetes</taxon>
        <taxon>Sistotremastrales</taxon>
        <taxon>Sistotremastraceae</taxon>
        <taxon>Sertulicium</taxon>
        <taxon>Sertulicium niveocremeum</taxon>
    </lineage>
</organism>
<evidence type="ECO:0000313" key="7">
    <source>
        <dbReference type="EMBL" id="KZS96693.1"/>
    </source>
</evidence>
<dbReference type="AlphaFoldDB" id="A0A164Y8T4"/>
<evidence type="ECO:0000256" key="5">
    <source>
        <dbReference type="SAM" id="MobiDB-lite"/>
    </source>
</evidence>
<name>A0A164Y8T4_9AGAM</name>
<accession>A0A164Y8T4</accession>
<dbReference type="SMART" id="SM00679">
    <property type="entry name" value="CTNS"/>
    <property type="match status" value="2"/>
</dbReference>
<feature type="transmembrane region" description="Helical" evidence="6">
    <location>
        <begin position="262"/>
        <end position="285"/>
    </location>
</feature>
<feature type="transmembrane region" description="Helical" evidence="6">
    <location>
        <begin position="65"/>
        <end position="83"/>
    </location>
</feature>
<keyword evidence="8" id="KW-1185">Reference proteome</keyword>
<evidence type="ECO:0000313" key="8">
    <source>
        <dbReference type="Proteomes" id="UP000076722"/>
    </source>
</evidence>
<comment type="subcellular location">
    <subcellularLocation>
        <location evidence="1">Membrane</location>
        <topology evidence="1">Multi-pass membrane protein</topology>
    </subcellularLocation>
</comment>
<feature type="transmembrane region" description="Helical" evidence="6">
    <location>
        <begin position="200"/>
        <end position="219"/>
    </location>
</feature>
<dbReference type="Proteomes" id="UP000076722">
    <property type="component" value="Unassembled WGS sequence"/>
</dbReference>
<feature type="transmembrane region" description="Helical" evidence="6">
    <location>
        <begin position="231"/>
        <end position="256"/>
    </location>
</feature>
<dbReference type="InterPro" id="IPR006603">
    <property type="entry name" value="PQ-loop_rpt"/>
</dbReference>
<feature type="transmembrane region" description="Helical" evidence="6">
    <location>
        <begin position="28"/>
        <end position="45"/>
    </location>
</feature>
<evidence type="ECO:0000256" key="1">
    <source>
        <dbReference type="ARBA" id="ARBA00004141"/>
    </source>
</evidence>
<evidence type="ECO:0008006" key="9">
    <source>
        <dbReference type="Google" id="ProtNLM"/>
    </source>
</evidence>
<evidence type="ECO:0000256" key="3">
    <source>
        <dbReference type="ARBA" id="ARBA00022989"/>
    </source>
</evidence>
<dbReference type="OrthoDB" id="19344at2759"/>
<reference evidence="7 8" key="1">
    <citation type="journal article" date="2016" name="Mol. Biol. Evol.">
        <title>Comparative Genomics of Early-Diverging Mushroom-Forming Fungi Provides Insights into the Origins of Lignocellulose Decay Capabilities.</title>
        <authorList>
            <person name="Nagy L.G."/>
            <person name="Riley R."/>
            <person name="Tritt A."/>
            <person name="Adam C."/>
            <person name="Daum C."/>
            <person name="Floudas D."/>
            <person name="Sun H."/>
            <person name="Yadav J.S."/>
            <person name="Pangilinan J."/>
            <person name="Larsson K.H."/>
            <person name="Matsuura K."/>
            <person name="Barry K."/>
            <person name="Labutti K."/>
            <person name="Kuo R."/>
            <person name="Ohm R.A."/>
            <person name="Bhattacharya S.S."/>
            <person name="Shirouzu T."/>
            <person name="Yoshinaga Y."/>
            <person name="Martin F.M."/>
            <person name="Grigoriev I.V."/>
            <person name="Hibbett D.S."/>
        </authorList>
    </citation>
    <scope>NUCLEOTIDE SEQUENCE [LARGE SCALE GENOMIC DNA]</scope>
    <source>
        <strain evidence="7 8">HHB9708</strain>
    </source>
</reference>
<dbReference type="GO" id="GO:0016020">
    <property type="term" value="C:membrane"/>
    <property type="evidence" value="ECO:0007669"/>
    <property type="project" value="UniProtKB-SubCell"/>
</dbReference>
<feature type="transmembrane region" description="Helical" evidence="6">
    <location>
        <begin position="159"/>
        <end position="180"/>
    </location>
</feature>
<evidence type="ECO:0000256" key="4">
    <source>
        <dbReference type="ARBA" id="ARBA00023136"/>
    </source>
</evidence>
<dbReference type="EMBL" id="KV419398">
    <property type="protein sequence ID" value="KZS96693.1"/>
    <property type="molecule type" value="Genomic_DNA"/>
</dbReference>
<keyword evidence="4 6" id="KW-0472">Membrane</keyword>
<evidence type="ECO:0000256" key="2">
    <source>
        <dbReference type="ARBA" id="ARBA00022692"/>
    </source>
</evidence>
<keyword evidence="2 6" id="KW-0812">Transmembrane</keyword>
<sequence length="360" mass="39831">MMANTTSTFVNGLARISEEPQCRPQHDIFATVLSVGLILGLLASYIPQHYRIIHKGSSEGFSPWFLLLGSTSSAAGMLNLYTLQWGIIKCCRVLSAWNCIESLGAIIQVTIQWSMFSFVFILYLIYYPTYLKFEKVPSPPSLMPHQTNVKTNEWRMSIVLAWATLAHFVFSAATTLFLLLSTAPQPATPEHPSPDPTRQISLWATFLGVTSAALAVIQYAPQLVHTYRAKLVGAISIPMMCIQSPGAAVMVVSIALREGTNWTSWAMYAASGIMQGSLLIMCLFWKARQRRLGIDDFGVPVSHLEQAVAEAESDSILSPDRRIEEAEQLEASEETPLLAGGAEDNEPKKKTGWFGSLWKR</sequence>
<feature type="transmembrane region" description="Helical" evidence="6">
    <location>
        <begin position="103"/>
        <end position="126"/>
    </location>
</feature>
<feature type="region of interest" description="Disordered" evidence="5">
    <location>
        <begin position="320"/>
        <end position="360"/>
    </location>
</feature>
<evidence type="ECO:0000256" key="6">
    <source>
        <dbReference type="SAM" id="Phobius"/>
    </source>
</evidence>
<gene>
    <name evidence="7" type="ORF">SISNIDRAFT_424279</name>
</gene>
<dbReference type="InterPro" id="IPR051415">
    <property type="entry name" value="LAAT-1"/>
</dbReference>
<protein>
    <recommendedName>
        <fullName evidence="9">PQ-loop-domain-containing protein</fullName>
    </recommendedName>
</protein>
<keyword evidence="3 6" id="KW-1133">Transmembrane helix</keyword>
<proteinExistence type="predicted"/>
<dbReference type="PANTHER" id="PTHR16201">
    <property type="entry name" value="SEVEN TRANSMEMBRANE PROTEIN 1-RELATED"/>
    <property type="match status" value="1"/>
</dbReference>